<organism evidence="2 3">
    <name type="scientific">Winogradskyella thalassocola</name>
    <dbReference type="NCBI Taxonomy" id="262004"/>
    <lineage>
        <taxon>Bacteria</taxon>
        <taxon>Pseudomonadati</taxon>
        <taxon>Bacteroidota</taxon>
        <taxon>Flavobacteriia</taxon>
        <taxon>Flavobacteriales</taxon>
        <taxon>Flavobacteriaceae</taxon>
        <taxon>Winogradskyella</taxon>
    </lineage>
</organism>
<name>A0A1G8B8W4_9FLAO</name>
<keyword evidence="1" id="KW-1133">Transmembrane helix</keyword>
<dbReference type="AlphaFoldDB" id="A0A1G8B8W4"/>
<gene>
    <name evidence="2" type="ORF">SAMN04489796_102183</name>
</gene>
<evidence type="ECO:0000256" key="1">
    <source>
        <dbReference type="SAM" id="Phobius"/>
    </source>
</evidence>
<keyword evidence="1" id="KW-0472">Membrane</keyword>
<accession>A0A1G8B8W4</accession>
<dbReference type="Proteomes" id="UP000199492">
    <property type="component" value="Unassembled WGS sequence"/>
</dbReference>
<dbReference type="OrthoDB" id="1340494at2"/>
<dbReference type="STRING" id="262004.SAMN04489796_102183"/>
<protein>
    <submittedName>
        <fullName evidence="2">Uncharacterized protein</fullName>
    </submittedName>
</protein>
<reference evidence="3" key="1">
    <citation type="submission" date="2016-10" db="EMBL/GenBank/DDBJ databases">
        <authorList>
            <person name="Varghese N."/>
            <person name="Submissions S."/>
        </authorList>
    </citation>
    <scope>NUCLEOTIDE SEQUENCE [LARGE SCALE GENOMIC DNA]</scope>
    <source>
        <strain evidence="3">DSM 15363</strain>
    </source>
</reference>
<keyword evidence="3" id="KW-1185">Reference proteome</keyword>
<dbReference type="EMBL" id="FNCZ01000002">
    <property type="protein sequence ID" value="SDH29637.1"/>
    <property type="molecule type" value="Genomic_DNA"/>
</dbReference>
<proteinExistence type="predicted"/>
<evidence type="ECO:0000313" key="2">
    <source>
        <dbReference type="EMBL" id="SDH29637.1"/>
    </source>
</evidence>
<evidence type="ECO:0000313" key="3">
    <source>
        <dbReference type="Proteomes" id="UP000199492"/>
    </source>
</evidence>
<dbReference type="RefSeq" id="WP_092467064.1">
    <property type="nucleotide sequence ID" value="NZ_FNCZ01000002.1"/>
</dbReference>
<keyword evidence="1" id="KW-0812">Transmembrane</keyword>
<feature type="transmembrane region" description="Helical" evidence="1">
    <location>
        <begin position="103"/>
        <end position="125"/>
    </location>
</feature>
<sequence>MHKKLLIKAFEKAEEEISSDKVFPRAQLLSDFIVNDSKEPYGEKILSLKYKSALNGSKETIRLKKHAEDALSHYLGYDDYLEFTQKNGTHIPVEERKSKRSGYLYKSIIAVVLVFVIGTVIYNYITRQRWMVWNENTYVEVNFDVNKYDVNQLKIFKEERIELFKKVTPHCEDQFFNANGSVKIWYGKNKEKELEYFTALGLHPETGKTLKPITQYMINKHICN</sequence>